<reference evidence="1 2" key="2">
    <citation type="submission" date="2019-06" db="EMBL/GenBank/DDBJ databases">
        <authorList>
            <person name="Seo Y."/>
        </authorList>
    </citation>
    <scope>NUCLEOTIDE SEQUENCE [LARGE SCALE GENOMIC DNA]</scope>
    <source>
        <strain evidence="1 2">MaA-Y11</strain>
    </source>
</reference>
<evidence type="ECO:0000313" key="1">
    <source>
        <dbReference type="EMBL" id="TPD72222.1"/>
    </source>
</evidence>
<proteinExistence type="predicted"/>
<comment type="caution">
    <text evidence="1">The sequence shown here is derived from an EMBL/GenBank/DDBJ whole genome shotgun (WGS) entry which is preliminary data.</text>
</comment>
<organism evidence="1 2">
    <name type="scientific">Flavobacterium microcysteis</name>
    <dbReference type="NCBI Taxonomy" id="2596891"/>
    <lineage>
        <taxon>Bacteria</taxon>
        <taxon>Pseudomonadati</taxon>
        <taxon>Bacteroidota</taxon>
        <taxon>Flavobacteriia</taxon>
        <taxon>Flavobacteriales</taxon>
        <taxon>Flavobacteriaceae</taxon>
        <taxon>Flavobacterium</taxon>
    </lineage>
</organism>
<dbReference type="RefSeq" id="WP_139998444.1">
    <property type="nucleotide sequence ID" value="NZ_VFJE01000049.1"/>
</dbReference>
<dbReference type="NCBIfam" id="NF047539">
    <property type="entry name" value="XAC2610_fam"/>
    <property type="match status" value="1"/>
</dbReference>
<dbReference type="InterPro" id="IPR058087">
    <property type="entry name" value="XAC2610_dom"/>
</dbReference>
<evidence type="ECO:0000313" key="2">
    <source>
        <dbReference type="Proteomes" id="UP000319175"/>
    </source>
</evidence>
<dbReference type="EMBL" id="VFJE01000049">
    <property type="protein sequence ID" value="TPD72222.1"/>
    <property type="molecule type" value="Genomic_DNA"/>
</dbReference>
<accession>A0A501QID9</accession>
<keyword evidence="2" id="KW-1185">Reference proteome</keyword>
<reference evidence="1 2" key="1">
    <citation type="submission" date="2019-06" db="EMBL/GenBank/DDBJ databases">
        <title>Flavobacterium sp. MaA-Y11 from geoumgang.</title>
        <authorList>
            <person name="Jeong S."/>
        </authorList>
    </citation>
    <scope>NUCLEOTIDE SEQUENCE [LARGE SCALE GENOMIC DNA]</scope>
    <source>
        <strain evidence="1 2">MaA-Y11</strain>
    </source>
</reference>
<name>A0A501QID9_9FLAO</name>
<gene>
    <name evidence="1" type="ORF">FJA49_02355</name>
</gene>
<dbReference type="Proteomes" id="UP000319175">
    <property type="component" value="Unassembled WGS sequence"/>
</dbReference>
<dbReference type="OrthoDB" id="642177at2"/>
<protein>
    <submittedName>
        <fullName evidence="1">Uncharacterized protein</fullName>
    </submittedName>
</protein>
<dbReference type="AlphaFoldDB" id="A0A501QID9"/>
<sequence>MDKTIQKIKLKKETFLSDWETEYCLLVDEDINFDGFDDISLINYKGAYNSSHTHWVYKKNLKKYKHIKSLDSIYNAGFDKNKKEIHSEWRIALQVFHSETYFWKNDQIILKEQTVRYSTPDSINPEVVYHRKLINGKYVESGVKYY</sequence>